<dbReference type="InterPro" id="IPR009100">
    <property type="entry name" value="AcylCoA_DH/oxidase_NM_dom_sf"/>
</dbReference>
<proteinExistence type="predicted"/>
<sequence length="53" mass="6085">MDFSLTEEQELLLASIRELIGNNFSEEYFRTCDQTSTYPTEFMRALADSGIPC</sequence>
<dbReference type="GO" id="GO:0050660">
    <property type="term" value="F:flavin adenine dinucleotide binding"/>
    <property type="evidence" value="ECO:0007669"/>
    <property type="project" value="InterPro"/>
</dbReference>
<protein>
    <submittedName>
        <fullName evidence="1">Crotonobetainyl-CoA dehydrogenase</fullName>
        <ecNumber evidence="1">1.3.99.-</ecNumber>
    </submittedName>
</protein>
<dbReference type="EC" id="1.3.99.-" evidence="1"/>
<dbReference type="EMBL" id="CABEEZ010000031">
    <property type="protein sequence ID" value="VTR23162.1"/>
    <property type="molecule type" value="Genomic_DNA"/>
</dbReference>
<dbReference type="SUPFAM" id="SSF56645">
    <property type="entry name" value="Acyl-CoA dehydrogenase NM domain-like"/>
    <property type="match status" value="1"/>
</dbReference>
<dbReference type="InterPro" id="IPR037069">
    <property type="entry name" value="AcylCoA_DH/ox_N_sf"/>
</dbReference>
<name>A0A4U9TX89_SERFO</name>
<gene>
    <name evidence="1" type="primary">caiA_1</name>
    <name evidence="1" type="ORF">NCTC12965_01690</name>
</gene>
<keyword evidence="1" id="KW-0560">Oxidoreductase</keyword>
<dbReference type="GO" id="GO:0016627">
    <property type="term" value="F:oxidoreductase activity, acting on the CH-CH group of donors"/>
    <property type="evidence" value="ECO:0007669"/>
    <property type="project" value="InterPro"/>
</dbReference>
<dbReference type="AlphaFoldDB" id="A0A4U9TX89"/>
<dbReference type="Gene3D" id="1.10.540.10">
    <property type="entry name" value="Acyl-CoA dehydrogenase/oxidase, N-terminal domain"/>
    <property type="match status" value="1"/>
</dbReference>
<reference evidence="1" key="1">
    <citation type="submission" date="2019-05" db="EMBL/GenBank/DDBJ databases">
        <authorList>
            <consortium name="Pathogen Informatics"/>
        </authorList>
    </citation>
    <scope>NUCLEOTIDE SEQUENCE [LARGE SCALE GENOMIC DNA]</scope>
    <source>
        <strain evidence="1">NCTC12965</strain>
    </source>
</reference>
<evidence type="ECO:0000313" key="1">
    <source>
        <dbReference type="EMBL" id="VTR23162.1"/>
    </source>
</evidence>
<organism evidence="1">
    <name type="scientific">Serratia fonticola</name>
    <dbReference type="NCBI Taxonomy" id="47917"/>
    <lineage>
        <taxon>Bacteria</taxon>
        <taxon>Pseudomonadati</taxon>
        <taxon>Pseudomonadota</taxon>
        <taxon>Gammaproteobacteria</taxon>
        <taxon>Enterobacterales</taxon>
        <taxon>Yersiniaceae</taxon>
        <taxon>Serratia</taxon>
    </lineage>
</organism>
<accession>A0A4U9TX89</accession>